<dbReference type="GO" id="GO:0050853">
    <property type="term" value="P:B cell receptor signaling pathway"/>
    <property type="evidence" value="ECO:0007669"/>
    <property type="project" value="TreeGrafter"/>
</dbReference>
<dbReference type="InterPro" id="IPR007110">
    <property type="entry name" value="Ig-like_dom"/>
</dbReference>
<evidence type="ECO:0000256" key="2">
    <source>
        <dbReference type="SAM" id="Phobius"/>
    </source>
</evidence>
<dbReference type="CTD" id="974"/>
<dbReference type="PANTHER" id="PTHR14334:SF2">
    <property type="entry name" value="B-CELL ANTIGEN RECEPTOR COMPLEX-ASSOCIATED PROTEIN BETA CHAIN"/>
    <property type="match status" value="1"/>
</dbReference>
<dbReference type="AlphaFoldDB" id="M9T141"/>
<gene>
    <name evidence="5" type="primary">CD79b</name>
</gene>
<organism evidence="5">
    <name type="scientific">Paralichthys olivaceus</name>
    <name type="common">Bastard halibut</name>
    <name type="synonym">Hippoglossus olivaceus</name>
    <dbReference type="NCBI Taxonomy" id="8255"/>
    <lineage>
        <taxon>Eukaryota</taxon>
        <taxon>Metazoa</taxon>
        <taxon>Chordata</taxon>
        <taxon>Craniata</taxon>
        <taxon>Vertebrata</taxon>
        <taxon>Euteleostomi</taxon>
        <taxon>Actinopterygii</taxon>
        <taxon>Neopterygii</taxon>
        <taxon>Teleostei</taxon>
        <taxon>Neoteleostei</taxon>
        <taxon>Acanthomorphata</taxon>
        <taxon>Carangaria</taxon>
        <taxon>Pleuronectiformes</taxon>
        <taxon>Pleuronectoidei</taxon>
        <taxon>Paralichthyidae</taxon>
        <taxon>Paralichthys</taxon>
    </lineage>
</organism>
<feature type="transmembrane region" description="Helical" evidence="2">
    <location>
        <begin position="136"/>
        <end position="154"/>
    </location>
</feature>
<dbReference type="RefSeq" id="XP_019963116.1">
    <property type="nucleotide sequence ID" value="XM_020107557.2"/>
</dbReference>
<dbReference type="PANTHER" id="PTHR14334">
    <property type="entry name" value="B-CELL ANTIGEN RECEPTOR COMPLEX-ASSOCIATED PROTEIN"/>
    <property type="match status" value="1"/>
</dbReference>
<reference evidence="5" key="1">
    <citation type="submission" date="2012-12" db="EMBL/GenBank/DDBJ databases">
        <authorList>
            <person name="Chen S."/>
            <person name="Tang X."/>
            <person name="Feng J."/>
            <person name="Zhan W."/>
        </authorList>
    </citation>
    <scope>NUCLEOTIDE SEQUENCE</scope>
</reference>
<accession>M9T141</accession>
<dbReference type="InterPro" id="IPR013151">
    <property type="entry name" value="Immunoglobulin_dom"/>
</dbReference>
<protein>
    <submittedName>
        <fullName evidence="5">B cell accessory protein</fullName>
    </submittedName>
</protein>
<dbReference type="CDD" id="cd00099">
    <property type="entry name" value="IgV"/>
    <property type="match status" value="1"/>
</dbReference>
<dbReference type="OrthoDB" id="9894386at2759"/>
<keyword evidence="1" id="KW-0393">Immunoglobulin domain</keyword>
<dbReference type="Pfam" id="PF00047">
    <property type="entry name" value="ig"/>
    <property type="match status" value="1"/>
</dbReference>
<evidence type="ECO:0000259" key="4">
    <source>
        <dbReference type="PROSITE" id="PS50835"/>
    </source>
</evidence>
<evidence type="ECO:0000256" key="1">
    <source>
        <dbReference type="ARBA" id="ARBA00023319"/>
    </source>
</evidence>
<dbReference type="SUPFAM" id="SSF48726">
    <property type="entry name" value="Immunoglobulin"/>
    <property type="match status" value="1"/>
</dbReference>
<dbReference type="GO" id="GO:0009897">
    <property type="term" value="C:external side of plasma membrane"/>
    <property type="evidence" value="ECO:0007669"/>
    <property type="project" value="TreeGrafter"/>
</dbReference>
<dbReference type="EMBL" id="KC345763">
    <property type="protein sequence ID" value="AGI96975.1"/>
    <property type="molecule type" value="mRNA"/>
</dbReference>
<name>M9T141_PAROL</name>
<dbReference type="PROSITE" id="PS50835">
    <property type="entry name" value="IG_LIKE"/>
    <property type="match status" value="1"/>
</dbReference>
<keyword evidence="2" id="KW-0812">Transmembrane</keyword>
<evidence type="ECO:0000256" key="3">
    <source>
        <dbReference type="SAM" id="SignalP"/>
    </source>
</evidence>
<dbReference type="SMART" id="SM00409">
    <property type="entry name" value="IG"/>
    <property type="match status" value="1"/>
</dbReference>
<dbReference type="InterPro" id="IPR013783">
    <property type="entry name" value="Ig-like_fold"/>
</dbReference>
<keyword evidence="2" id="KW-0472">Membrane</keyword>
<sequence length="206" mass="23175">MRWLLAGCCAMALIGLSAALNHQVTQMPRFYGVKFNRNVGIYCSSKPPLPATVHWYKADTHDGDPKDRSEVKGARFQFHDRNQTKNSLLYIEKVKAQDNGLYFCKINDTWGSGTQVLAIKVTDVSQALQRTTIKDVLIIFQGLLLAAAVAILMLRRKMVSEKTDIIYEEPDTDHIYEGLAIERCDAGLYEELSVYAQTDGAEAPWE</sequence>
<proteinExistence type="evidence at transcript level"/>
<keyword evidence="3" id="KW-0732">Signal</keyword>
<dbReference type="InterPro" id="IPR036179">
    <property type="entry name" value="Ig-like_dom_sf"/>
</dbReference>
<evidence type="ECO:0000313" key="5">
    <source>
        <dbReference type="EMBL" id="AGI96975.1"/>
    </source>
</evidence>
<dbReference type="Gene3D" id="2.60.40.10">
    <property type="entry name" value="Immunoglobulins"/>
    <property type="match status" value="1"/>
</dbReference>
<dbReference type="GO" id="GO:0030183">
    <property type="term" value="P:B cell differentiation"/>
    <property type="evidence" value="ECO:0007669"/>
    <property type="project" value="TreeGrafter"/>
</dbReference>
<dbReference type="GO" id="GO:0019815">
    <property type="term" value="C:B cell receptor complex"/>
    <property type="evidence" value="ECO:0007669"/>
    <property type="project" value="TreeGrafter"/>
</dbReference>
<keyword evidence="2" id="KW-1133">Transmembrane helix</keyword>
<feature type="signal peptide" evidence="3">
    <location>
        <begin position="1"/>
        <end position="19"/>
    </location>
</feature>
<dbReference type="InterPro" id="IPR003599">
    <property type="entry name" value="Ig_sub"/>
</dbReference>
<feature type="chain" id="PRO_5004103456" evidence="3">
    <location>
        <begin position="20"/>
        <end position="206"/>
    </location>
</feature>
<dbReference type="KEGG" id="pov:109642675"/>
<feature type="domain" description="Ig-like" evidence="4">
    <location>
        <begin position="41"/>
        <end position="122"/>
    </location>
</feature>
<dbReference type="GeneID" id="109642675"/>
<dbReference type="SMR" id="M9T141"/>